<organism evidence="2 3">
    <name type="scientific">Mycobacterium paraterrae</name>
    <dbReference type="NCBI Taxonomy" id="577492"/>
    <lineage>
        <taxon>Bacteria</taxon>
        <taxon>Bacillati</taxon>
        <taxon>Actinomycetota</taxon>
        <taxon>Actinomycetes</taxon>
        <taxon>Mycobacteriales</taxon>
        <taxon>Mycobacteriaceae</taxon>
        <taxon>Mycobacterium</taxon>
    </lineage>
</organism>
<feature type="compositionally biased region" description="Basic and acidic residues" evidence="1">
    <location>
        <begin position="50"/>
        <end position="77"/>
    </location>
</feature>
<dbReference type="Proteomes" id="UP001055336">
    <property type="component" value="Chromosome"/>
</dbReference>
<evidence type="ECO:0000313" key="2">
    <source>
        <dbReference type="EMBL" id="UMB70010.1"/>
    </source>
</evidence>
<sequence length="84" mass="9172">MLDNMDHMPGGDDAERSDAEERRVSNRGDDAASDDDAFGEAERGGVGLPRRSDAKERRVSNRGDDAEPSDAKERRVPVDSGITR</sequence>
<dbReference type="EMBL" id="CP092488">
    <property type="protein sequence ID" value="UMB70010.1"/>
    <property type="molecule type" value="Genomic_DNA"/>
</dbReference>
<feature type="region of interest" description="Disordered" evidence="1">
    <location>
        <begin position="1"/>
        <end position="84"/>
    </location>
</feature>
<accession>A0ABY3VTT1</accession>
<proteinExistence type="predicted"/>
<protein>
    <submittedName>
        <fullName evidence="2">Uncharacterized protein</fullName>
    </submittedName>
</protein>
<reference evidence="2" key="1">
    <citation type="submission" date="2022-08" db="EMBL/GenBank/DDBJ databases">
        <title>Whole genome sequencing of non-tuberculosis mycobacteria type-strains.</title>
        <authorList>
            <person name="Igarashi Y."/>
            <person name="Osugi A."/>
            <person name="Mitarai S."/>
        </authorList>
    </citation>
    <scope>NUCLEOTIDE SEQUENCE</scope>
    <source>
        <strain evidence="2">DSM 45127</strain>
    </source>
</reference>
<evidence type="ECO:0000313" key="3">
    <source>
        <dbReference type="Proteomes" id="UP001055336"/>
    </source>
</evidence>
<gene>
    <name evidence="2" type="ORF">MKK62_01220</name>
</gene>
<name>A0ABY3VTT1_9MYCO</name>
<evidence type="ECO:0000256" key="1">
    <source>
        <dbReference type="SAM" id="MobiDB-lite"/>
    </source>
</evidence>
<dbReference type="RefSeq" id="WP_240261740.1">
    <property type="nucleotide sequence ID" value="NZ_CP092488.2"/>
</dbReference>
<feature type="compositionally biased region" description="Basic and acidic residues" evidence="1">
    <location>
        <begin position="1"/>
        <end position="30"/>
    </location>
</feature>
<keyword evidence="3" id="KW-1185">Reference proteome</keyword>